<sequence>LPIGQIIVDEANTAPLFVASGEIDVSHQHGGPVFWNRTTNALSANAGDHGFNLTPLPEEIQDAP</sequence>
<feature type="non-terminal residue" evidence="1">
    <location>
        <position position="1"/>
    </location>
</feature>
<dbReference type="AlphaFoldDB" id="X1BTI6"/>
<proteinExistence type="predicted"/>
<gene>
    <name evidence="1" type="ORF">S01H4_45343</name>
</gene>
<dbReference type="EMBL" id="BART01025235">
    <property type="protein sequence ID" value="GAG98395.1"/>
    <property type="molecule type" value="Genomic_DNA"/>
</dbReference>
<reference evidence="1" key="1">
    <citation type="journal article" date="2014" name="Front. Microbiol.">
        <title>High frequency of phylogenetically diverse reductive dehalogenase-homologous genes in deep subseafloor sedimentary metagenomes.</title>
        <authorList>
            <person name="Kawai M."/>
            <person name="Futagami T."/>
            <person name="Toyoda A."/>
            <person name="Takaki Y."/>
            <person name="Nishi S."/>
            <person name="Hori S."/>
            <person name="Arai W."/>
            <person name="Tsubouchi T."/>
            <person name="Morono Y."/>
            <person name="Uchiyama I."/>
            <person name="Ito T."/>
            <person name="Fujiyama A."/>
            <person name="Inagaki F."/>
            <person name="Takami H."/>
        </authorList>
    </citation>
    <scope>NUCLEOTIDE SEQUENCE</scope>
    <source>
        <strain evidence="1">Expedition CK06-06</strain>
    </source>
</reference>
<evidence type="ECO:0000313" key="1">
    <source>
        <dbReference type="EMBL" id="GAG98395.1"/>
    </source>
</evidence>
<protein>
    <submittedName>
        <fullName evidence="1">Uncharacterized protein</fullName>
    </submittedName>
</protein>
<organism evidence="1">
    <name type="scientific">marine sediment metagenome</name>
    <dbReference type="NCBI Taxonomy" id="412755"/>
    <lineage>
        <taxon>unclassified sequences</taxon>
        <taxon>metagenomes</taxon>
        <taxon>ecological metagenomes</taxon>
    </lineage>
</organism>
<accession>X1BTI6</accession>
<comment type="caution">
    <text evidence="1">The sequence shown here is derived from an EMBL/GenBank/DDBJ whole genome shotgun (WGS) entry which is preliminary data.</text>
</comment>
<name>X1BTI6_9ZZZZ</name>